<accession>A0A1G4B9Z4</accession>
<evidence type="ECO:0000256" key="5">
    <source>
        <dbReference type="ARBA" id="ARBA00023242"/>
    </source>
</evidence>
<dbReference type="AlphaFoldDB" id="A0A1G4B9Z4"/>
<keyword evidence="1" id="KW-0479">Metal-binding</keyword>
<keyword evidence="5" id="KW-0539">Nucleus</keyword>
<gene>
    <name evidence="6" type="ORF">CORC01_06424</name>
</gene>
<dbReference type="OrthoDB" id="2441642at2759"/>
<comment type="caution">
    <text evidence="6">The sequence shown here is derived from an EMBL/GenBank/DDBJ whole genome shotgun (WGS) entry which is preliminary data.</text>
</comment>
<evidence type="ECO:0000256" key="1">
    <source>
        <dbReference type="ARBA" id="ARBA00022723"/>
    </source>
</evidence>
<sequence length="370" mass="41624">MIPSSAPGAAGSYTEADVDANRAAITSATEETNGVLTPSQMVPSGQTSIFSWTNPQSGIHQPNLFDFSDLELICTINADDIANRWLNNFVPMPGQKAKNYTPSISTFIHRILESYANSSIRGCKVPPFVHWSQVTLPSSHPLSTCFSVIHECNKPDVGATEVAADRIKVEMARLLGQHTTDDDMTLLAAFQAHLIYAMVIFFKFGRSYDSFLSEAMMNTQELACAVAKKGLMCVSEEDDIRPRWECWIAAEAKRRTLFTMCLFDSALLTHDGLPTHLATELRGLLAPACKALWETRVRQDWEGRYDLQEAEWPESWLQIDELWPMPEDFGEIEVFQRRTRVDAWLEDLDEFGTMIYAVTSVWLHMIPASM</sequence>
<proteinExistence type="predicted"/>
<keyword evidence="7" id="KW-1185">Reference proteome</keyword>
<dbReference type="STRING" id="1209926.A0A1G4B9Z4"/>
<dbReference type="PANTHER" id="PTHR47660:SF3">
    <property type="entry name" value="FINGER DOMAIN PROTEIN, PUTATIVE (AFU_ORTHOLOGUE AFUA_4G03310)-RELATED"/>
    <property type="match status" value="1"/>
</dbReference>
<dbReference type="RefSeq" id="XP_022475377.1">
    <property type="nucleotide sequence ID" value="XM_022618065.1"/>
</dbReference>
<evidence type="ECO:0000256" key="4">
    <source>
        <dbReference type="ARBA" id="ARBA00023163"/>
    </source>
</evidence>
<dbReference type="Proteomes" id="UP000176998">
    <property type="component" value="Unassembled WGS sequence"/>
</dbReference>
<reference evidence="6 7" key="1">
    <citation type="submission" date="2016-09" db="EMBL/GenBank/DDBJ databases">
        <authorList>
            <person name="Capua I."/>
            <person name="De Benedictis P."/>
            <person name="Joannis T."/>
            <person name="Lombin L.H."/>
            <person name="Cattoli G."/>
        </authorList>
    </citation>
    <scope>NUCLEOTIDE SEQUENCE [LARGE SCALE GENOMIC DNA]</scope>
    <source>
        <strain evidence="6 7">IMI 309357</strain>
    </source>
</reference>
<protein>
    <recommendedName>
        <fullName evidence="8">Transcription factor domain-containing protein</fullName>
    </recommendedName>
</protein>
<dbReference type="EMBL" id="MJBS01000048">
    <property type="protein sequence ID" value="OHE98227.1"/>
    <property type="molecule type" value="Genomic_DNA"/>
</dbReference>
<dbReference type="GeneID" id="34559575"/>
<keyword evidence="2" id="KW-0862">Zinc</keyword>
<evidence type="ECO:0000313" key="6">
    <source>
        <dbReference type="EMBL" id="OHE98227.1"/>
    </source>
</evidence>
<name>A0A1G4B9Z4_9PEZI</name>
<dbReference type="PANTHER" id="PTHR47660">
    <property type="entry name" value="TRANSCRIPTION FACTOR WITH C2H2 AND ZN(2)-CYS(6) DNA BINDING DOMAIN (EUROFUNG)-RELATED-RELATED"/>
    <property type="match status" value="1"/>
</dbReference>
<keyword evidence="4" id="KW-0804">Transcription</keyword>
<evidence type="ECO:0000313" key="7">
    <source>
        <dbReference type="Proteomes" id="UP000176998"/>
    </source>
</evidence>
<organism evidence="6 7">
    <name type="scientific">Colletotrichum orchidophilum</name>
    <dbReference type="NCBI Taxonomy" id="1209926"/>
    <lineage>
        <taxon>Eukaryota</taxon>
        <taxon>Fungi</taxon>
        <taxon>Dikarya</taxon>
        <taxon>Ascomycota</taxon>
        <taxon>Pezizomycotina</taxon>
        <taxon>Sordariomycetes</taxon>
        <taxon>Hypocreomycetidae</taxon>
        <taxon>Glomerellales</taxon>
        <taxon>Glomerellaceae</taxon>
        <taxon>Colletotrichum</taxon>
    </lineage>
</organism>
<keyword evidence="3" id="KW-0805">Transcription regulation</keyword>
<dbReference type="GO" id="GO:0046872">
    <property type="term" value="F:metal ion binding"/>
    <property type="evidence" value="ECO:0007669"/>
    <property type="project" value="UniProtKB-KW"/>
</dbReference>
<evidence type="ECO:0000256" key="2">
    <source>
        <dbReference type="ARBA" id="ARBA00022833"/>
    </source>
</evidence>
<evidence type="ECO:0000256" key="3">
    <source>
        <dbReference type="ARBA" id="ARBA00023015"/>
    </source>
</evidence>
<evidence type="ECO:0008006" key="8">
    <source>
        <dbReference type="Google" id="ProtNLM"/>
    </source>
</evidence>